<reference evidence="2" key="2">
    <citation type="submission" date="2015-01" db="EMBL/GenBank/DDBJ databases">
        <title>Evolutionary Origins and Diversification of the Mycorrhizal Mutualists.</title>
        <authorList>
            <consortium name="DOE Joint Genome Institute"/>
            <consortium name="Mycorrhizal Genomics Consortium"/>
            <person name="Kohler A."/>
            <person name="Kuo A."/>
            <person name="Nagy L.G."/>
            <person name="Floudas D."/>
            <person name="Copeland A."/>
            <person name="Barry K.W."/>
            <person name="Cichocki N."/>
            <person name="Veneault-Fourrey C."/>
            <person name="LaButti K."/>
            <person name="Lindquist E.A."/>
            <person name="Lipzen A."/>
            <person name="Lundell T."/>
            <person name="Morin E."/>
            <person name="Murat C."/>
            <person name="Riley R."/>
            <person name="Ohm R."/>
            <person name="Sun H."/>
            <person name="Tunlid A."/>
            <person name="Henrissat B."/>
            <person name="Grigoriev I.V."/>
            <person name="Hibbett D.S."/>
            <person name="Martin F."/>
        </authorList>
    </citation>
    <scope>NUCLEOTIDE SEQUENCE [LARGE SCALE GENOMIC DNA]</scope>
    <source>
        <strain evidence="2">Marx 270</strain>
    </source>
</reference>
<keyword evidence="2" id="KW-1185">Reference proteome</keyword>
<dbReference type="InParanoid" id="A0A0C3KSX4"/>
<dbReference type="AlphaFoldDB" id="A0A0C3KSX4"/>
<dbReference type="EMBL" id="KN831947">
    <property type="protein sequence ID" value="KIO12627.1"/>
    <property type="molecule type" value="Genomic_DNA"/>
</dbReference>
<dbReference type="Proteomes" id="UP000054217">
    <property type="component" value="Unassembled WGS sequence"/>
</dbReference>
<name>A0A0C3KSX4_PISTI</name>
<reference evidence="1 2" key="1">
    <citation type="submission" date="2014-04" db="EMBL/GenBank/DDBJ databases">
        <authorList>
            <consortium name="DOE Joint Genome Institute"/>
            <person name="Kuo A."/>
            <person name="Kohler A."/>
            <person name="Costa M.D."/>
            <person name="Nagy L.G."/>
            <person name="Floudas D."/>
            <person name="Copeland A."/>
            <person name="Barry K.W."/>
            <person name="Cichocki N."/>
            <person name="Veneault-Fourrey C."/>
            <person name="LaButti K."/>
            <person name="Lindquist E.A."/>
            <person name="Lipzen A."/>
            <person name="Lundell T."/>
            <person name="Morin E."/>
            <person name="Murat C."/>
            <person name="Sun H."/>
            <person name="Tunlid A."/>
            <person name="Henrissat B."/>
            <person name="Grigoriev I.V."/>
            <person name="Hibbett D.S."/>
            <person name="Martin F."/>
            <person name="Nordberg H.P."/>
            <person name="Cantor M.N."/>
            <person name="Hua S.X."/>
        </authorList>
    </citation>
    <scope>NUCLEOTIDE SEQUENCE [LARGE SCALE GENOMIC DNA]</scope>
    <source>
        <strain evidence="1 2">Marx 270</strain>
    </source>
</reference>
<organism evidence="1 2">
    <name type="scientific">Pisolithus tinctorius Marx 270</name>
    <dbReference type="NCBI Taxonomy" id="870435"/>
    <lineage>
        <taxon>Eukaryota</taxon>
        <taxon>Fungi</taxon>
        <taxon>Dikarya</taxon>
        <taxon>Basidiomycota</taxon>
        <taxon>Agaricomycotina</taxon>
        <taxon>Agaricomycetes</taxon>
        <taxon>Agaricomycetidae</taxon>
        <taxon>Boletales</taxon>
        <taxon>Sclerodermatineae</taxon>
        <taxon>Pisolithaceae</taxon>
        <taxon>Pisolithus</taxon>
    </lineage>
</organism>
<evidence type="ECO:0000313" key="2">
    <source>
        <dbReference type="Proteomes" id="UP000054217"/>
    </source>
</evidence>
<gene>
    <name evidence="1" type="ORF">M404DRAFT_685975</name>
</gene>
<evidence type="ECO:0000313" key="1">
    <source>
        <dbReference type="EMBL" id="KIO12627.1"/>
    </source>
</evidence>
<protein>
    <submittedName>
        <fullName evidence="1">Uncharacterized protein</fullName>
    </submittedName>
</protein>
<proteinExistence type="predicted"/>
<sequence length="52" mass="6014">MCCATDCHHREFRSPVYARVMHRARRNFCWVASPASLSLMESPVNMFPTSLL</sequence>
<dbReference type="HOGENOM" id="CLU_3088227_0_0_1"/>
<accession>A0A0C3KSX4</accession>